<accession>A0A7W9FTR0</accession>
<reference evidence="2 4" key="1">
    <citation type="submission" date="2020-08" db="EMBL/GenBank/DDBJ databases">
        <title>Functional genomics of gut bacteria from endangered species of beetles.</title>
        <authorList>
            <person name="Carlos-Shanley C."/>
        </authorList>
    </citation>
    <scope>NUCLEOTIDE SEQUENCE [LARGE SCALE GENOMIC DNA]</scope>
    <source>
        <strain evidence="2 4">S00192</strain>
    </source>
</reference>
<proteinExistence type="predicted"/>
<evidence type="ECO:0000313" key="5">
    <source>
        <dbReference type="Proteomes" id="UP001272940"/>
    </source>
</evidence>
<gene>
    <name evidence="2" type="ORF">HNP47_001308</name>
    <name evidence="3" type="ORF">NJD11_00510</name>
</gene>
<reference evidence="3 5" key="3">
    <citation type="journal article" date="2023" name="FEMS Microbes">
        <title>Whole genomes of deep-sea sponge-associated bacteria exhibit high novel natural product potential.</title>
        <authorList>
            <person name="Hesketh-Best P.J."/>
            <person name="January G.G."/>
            <person name="Koch M.J."/>
            <person name="Warburton P.J."/>
            <person name="Howell K.L."/>
            <person name="Upton M."/>
        </authorList>
    </citation>
    <scope>NUCLEOTIDE SEQUENCE [LARGE SCALE GENOMIC DNA]</scope>
    <source>
        <strain evidence="3 5">PC206-O</strain>
    </source>
</reference>
<evidence type="ECO:0000313" key="4">
    <source>
        <dbReference type="Proteomes" id="UP000556201"/>
    </source>
</evidence>
<organism evidence="2 4">
    <name type="scientific">Brevundimonas vesicularis</name>
    <name type="common">Pseudomonas vesicularis</name>
    <dbReference type="NCBI Taxonomy" id="41276"/>
    <lineage>
        <taxon>Bacteria</taxon>
        <taxon>Pseudomonadati</taxon>
        <taxon>Pseudomonadota</taxon>
        <taxon>Alphaproteobacteria</taxon>
        <taxon>Caulobacterales</taxon>
        <taxon>Caulobacteraceae</taxon>
        <taxon>Brevundimonas</taxon>
    </lineage>
</organism>
<comment type="caution">
    <text evidence="2">The sequence shown here is derived from an EMBL/GenBank/DDBJ whole genome shotgun (WGS) entry which is preliminary data.</text>
</comment>
<dbReference type="EMBL" id="JAMYEC010000001">
    <property type="protein sequence ID" value="MDX2333422.1"/>
    <property type="molecule type" value="Genomic_DNA"/>
</dbReference>
<keyword evidence="1" id="KW-1133">Transmembrane helix</keyword>
<keyword evidence="5" id="KW-1185">Reference proteome</keyword>
<feature type="transmembrane region" description="Helical" evidence="1">
    <location>
        <begin position="21"/>
        <end position="42"/>
    </location>
</feature>
<sequence length="46" mass="5130">MTSRIRAMIGELLYVAHRMRRAIILAVPAVGTVMMAAVAQHYHLLP</sequence>
<evidence type="ECO:0000256" key="1">
    <source>
        <dbReference type="SAM" id="Phobius"/>
    </source>
</evidence>
<evidence type="ECO:0000313" key="3">
    <source>
        <dbReference type="EMBL" id="MDX2333422.1"/>
    </source>
</evidence>
<evidence type="ECO:0000313" key="2">
    <source>
        <dbReference type="EMBL" id="MBB5771339.1"/>
    </source>
</evidence>
<dbReference type="AlphaFoldDB" id="A0A7W9FTR0"/>
<reference evidence="3" key="2">
    <citation type="submission" date="2022-06" db="EMBL/GenBank/DDBJ databases">
        <authorList>
            <person name="Hesketh-Best P.J."/>
            <person name="Koch M.J."/>
        </authorList>
    </citation>
    <scope>NUCLEOTIDE SEQUENCE</scope>
    <source>
        <strain evidence="3">PC206-O</strain>
    </source>
</reference>
<dbReference type="Proteomes" id="UP000556201">
    <property type="component" value="Unassembled WGS sequence"/>
</dbReference>
<dbReference type="EMBL" id="JACHLJ010000001">
    <property type="protein sequence ID" value="MBB5771339.1"/>
    <property type="molecule type" value="Genomic_DNA"/>
</dbReference>
<name>A0A7W9FTR0_BREVE</name>
<dbReference type="Proteomes" id="UP001272940">
    <property type="component" value="Unassembled WGS sequence"/>
</dbReference>
<protein>
    <submittedName>
        <fullName evidence="2">Uncharacterized protein</fullName>
    </submittedName>
</protein>
<keyword evidence="1" id="KW-0472">Membrane</keyword>
<dbReference type="RefSeq" id="WP_155965911.1">
    <property type="nucleotide sequence ID" value="NZ_DALYTD010000035.1"/>
</dbReference>
<keyword evidence="1" id="KW-0812">Transmembrane</keyword>